<gene>
    <name evidence="1" type="ORF">FA95DRAFT_1394523</name>
</gene>
<keyword evidence="2" id="KW-1185">Reference proteome</keyword>
<proteinExistence type="predicted"/>
<organism evidence="1 2">
    <name type="scientific">Auriscalpium vulgare</name>
    <dbReference type="NCBI Taxonomy" id="40419"/>
    <lineage>
        <taxon>Eukaryota</taxon>
        <taxon>Fungi</taxon>
        <taxon>Dikarya</taxon>
        <taxon>Basidiomycota</taxon>
        <taxon>Agaricomycotina</taxon>
        <taxon>Agaricomycetes</taxon>
        <taxon>Russulales</taxon>
        <taxon>Auriscalpiaceae</taxon>
        <taxon>Auriscalpium</taxon>
    </lineage>
</organism>
<dbReference type="Proteomes" id="UP000814033">
    <property type="component" value="Unassembled WGS sequence"/>
</dbReference>
<dbReference type="EMBL" id="MU275927">
    <property type="protein sequence ID" value="KAI0046376.1"/>
    <property type="molecule type" value="Genomic_DNA"/>
</dbReference>
<evidence type="ECO:0000313" key="2">
    <source>
        <dbReference type="Proteomes" id="UP000814033"/>
    </source>
</evidence>
<reference evidence="1" key="2">
    <citation type="journal article" date="2022" name="New Phytol.">
        <title>Evolutionary transition to the ectomycorrhizal habit in the genomes of a hyperdiverse lineage of mushroom-forming fungi.</title>
        <authorList>
            <person name="Looney B."/>
            <person name="Miyauchi S."/>
            <person name="Morin E."/>
            <person name="Drula E."/>
            <person name="Courty P.E."/>
            <person name="Kohler A."/>
            <person name="Kuo A."/>
            <person name="LaButti K."/>
            <person name="Pangilinan J."/>
            <person name="Lipzen A."/>
            <person name="Riley R."/>
            <person name="Andreopoulos W."/>
            <person name="He G."/>
            <person name="Johnson J."/>
            <person name="Nolan M."/>
            <person name="Tritt A."/>
            <person name="Barry K.W."/>
            <person name="Grigoriev I.V."/>
            <person name="Nagy L.G."/>
            <person name="Hibbett D."/>
            <person name="Henrissat B."/>
            <person name="Matheny P.B."/>
            <person name="Labbe J."/>
            <person name="Martin F.M."/>
        </authorList>
    </citation>
    <scope>NUCLEOTIDE SEQUENCE</scope>
    <source>
        <strain evidence="1">FP105234-sp</strain>
    </source>
</reference>
<protein>
    <submittedName>
        <fullName evidence="1">Uncharacterized protein</fullName>
    </submittedName>
</protein>
<sequence>MQSDRGHCREKEQLIFGPAVPGVTRTCSRYSKQQSLPARMHRRRTQTSSYVCTPRRGSDNGSGYHDGRVDADASSLVHAFLSIPEKKSLPKRTISRHGKVRCLSNERRQGEDEFGYAEVHVIARAQDDVGSGAAVEGRCGISDAMTLLVSALSARRYGCGVY</sequence>
<accession>A0ACB8RQE0</accession>
<name>A0ACB8RQE0_9AGAM</name>
<reference evidence="1" key="1">
    <citation type="submission" date="2021-02" db="EMBL/GenBank/DDBJ databases">
        <authorList>
            <consortium name="DOE Joint Genome Institute"/>
            <person name="Ahrendt S."/>
            <person name="Looney B.P."/>
            <person name="Miyauchi S."/>
            <person name="Morin E."/>
            <person name="Drula E."/>
            <person name="Courty P.E."/>
            <person name="Chicoki N."/>
            <person name="Fauchery L."/>
            <person name="Kohler A."/>
            <person name="Kuo A."/>
            <person name="Labutti K."/>
            <person name="Pangilinan J."/>
            <person name="Lipzen A."/>
            <person name="Riley R."/>
            <person name="Andreopoulos W."/>
            <person name="He G."/>
            <person name="Johnson J."/>
            <person name="Barry K.W."/>
            <person name="Grigoriev I.V."/>
            <person name="Nagy L."/>
            <person name="Hibbett D."/>
            <person name="Henrissat B."/>
            <person name="Matheny P.B."/>
            <person name="Labbe J."/>
            <person name="Martin F."/>
        </authorList>
    </citation>
    <scope>NUCLEOTIDE SEQUENCE</scope>
    <source>
        <strain evidence="1">FP105234-sp</strain>
    </source>
</reference>
<comment type="caution">
    <text evidence="1">The sequence shown here is derived from an EMBL/GenBank/DDBJ whole genome shotgun (WGS) entry which is preliminary data.</text>
</comment>
<evidence type="ECO:0000313" key="1">
    <source>
        <dbReference type="EMBL" id="KAI0046376.1"/>
    </source>
</evidence>